<feature type="domain" description="UspA" evidence="2">
    <location>
        <begin position="68"/>
        <end position="230"/>
    </location>
</feature>
<dbReference type="PANTHER" id="PTHR31964">
    <property type="entry name" value="ADENINE NUCLEOTIDE ALPHA HYDROLASES-LIKE SUPERFAMILY PROTEIN"/>
    <property type="match status" value="1"/>
</dbReference>
<keyword evidence="4" id="KW-1185">Reference proteome</keyword>
<feature type="compositionally biased region" description="Polar residues" evidence="1">
    <location>
        <begin position="35"/>
        <end position="50"/>
    </location>
</feature>
<dbReference type="CDD" id="cd23659">
    <property type="entry name" value="USP_At3g01520-like"/>
    <property type="match status" value="2"/>
</dbReference>
<name>A0A383WD84_TETOB</name>
<dbReference type="PRINTS" id="PR01438">
    <property type="entry name" value="UNVRSLSTRESS"/>
</dbReference>
<dbReference type="EMBL" id="FNXT01001226">
    <property type="protein sequence ID" value="SZX75210.1"/>
    <property type="molecule type" value="Genomic_DNA"/>
</dbReference>
<feature type="region of interest" description="Disordered" evidence="1">
    <location>
        <begin position="1"/>
        <end position="67"/>
    </location>
</feature>
<dbReference type="AlphaFoldDB" id="A0A383WD84"/>
<dbReference type="Pfam" id="PF00582">
    <property type="entry name" value="Usp"/>
    <property type="match status" value="2"/>
</dbReference>
<dbReference type="InterPro" id="IPR014729">
    <property type="entry name" value="Rossmann-like_a/b/a_fold"/>
</dbReference>
<reference evidence="3 4" key="1">
    <citation type="submission" date="2016-10" db="EMBL/GenBank/DDBJ databases">
        <authorList>
            <person name="Cai Z."/>
        </authorList>
    </citation>
    <scope>NUCLEOTIDE SEQUENCE [LARGE SCALE GENOMIC DNA]</scope>
</reference>
<evidence type="ECO:0000313" key="3">
    <source>
        <dbReference type="EMBL" id="SZX75210.1"/>
    </source>
</evidence>
<proteinExistence type="predicted"/>
<dbReference type="Proteomes" id="UP000256970">
    <property type="component" value="Unassembled WGS sequence"/>
</dbReference>
<evidence type="ECO:0000259" key="2">
    <source>
        <dbReference type="Pfam" id="PF00582"/>
    </source>
</evidence>
<organism evidence="3 4">
    <name type="scientific">Tetradesmus obliquus</name>
    <name type="common">Green alga</name>
    <name type="synonym">Acutodesmus obliquus</name>
    <dbReference type="NCBI Taxonomy" id="3088"/>
    <lineage>
        <taxon>Eukaryota</taxon>
        <taxon>Viridiplantae</taxon>
        <taxon>Chlorophyta</taxon>
        <taxon>core chlorophytes</taxon>
        <taxon>Chlorophyceae</taxon>
        <taxon>CS clade</taxon>
        <taxon>Sphaeropleales</taxon>
        <taxon>Scenedesmaceae</taxon>
        <taxon>Tetradesmus</taxon>
    </lineage>
</organism>
<feature type="domain" description="UspA" evidence="2">
    <location>
        <begin position="275"/>
        <end position="431"/>
    </location>
</feature>
<feature type="compositionally biased region" description="Low complexity" evidence="1">
    <location>
        <begin position="52"/>
        <end position="63"/>
    </location>
</feature>
<gene>
    <name evidence="3" type="ORF">BQ4739_LOCUS15505</name>
</gene>
<protein>
    <recommendedName>
        <fullName evidence="2">UspA domain-containing protein</fullName>
    </recommendedName>
</protein>
<dbReference type="PANTHER" id="PTHR31964:SF113">
    <property type="entry name" value="USPA DOMAIN-CONTAINING PROTEIN"/>
    <property type="match status" value="1"/>
</dbReference>
<sequence>MIVSKRLTRPQTARHATPRACSRLVPTRVDRVTRHTTSTPKYQQSPSSALGQDAAAARDTQQDSSNSRTILLAVDESPDSDFAFDWAMEQLQRPGDTFKLVHCIPALQPGRLVAVQGAGLLRVPHVEPSLVAEKAFVEADSKLSRKFMAKMEQAGAKGSFQVLHGTASAATPTVDAKAGISATVCNTAKAEHAAAVVVASSSRGGIREALLGSVAANLVHHCDVPVVVLHKPKAAQQQQQQGQEDVAWLLSATAEDLAGSTGAAAEQQAGQKAVRHIVVAVDDSDEGYWSVGWVVQHLWRQGDLLHVLHVVPALPAHMSYSLAPDGMMYSLPLPQLEEAQVEESHWRQLLLERLGPMLSSQGVNFQLDVITDYGSDPLQGVAAAVVATAERLNAAALVLCGHSKGTMAEWLLGSVSDFAAHHAAVPVVVLHGSQFAEQTFTPYSPGA</sequence>
<dbReference type="Gene3D" id="3.40.50.620">
    <property type="entry name" value="HUPs"/>
    <property type="match status" value="2"/>
</dbReference>
<dbReference type="SUPFAM" id="SSF52402">
    <property type="entry name" value="Adenine nucleotide alpha hydrolases-like"/>
    <property type="match status" value="2"/>
</dbReference>
<evidence type="ECO:0000313" key="4">
    <source>
        <dbReference type="Proteomes" id="UP000256970"/>
    </source>
</evidence>
<accession>A0A383WD84</accession>
<dbReference type="InterPro" id="IPR006016">
    <property type="entry name" value="UspA"/>
</dbReference>
<dbReference type="InterPro" id="IPR006015">
    <property type="entry name" value="Universal_stress_UspA"/>
</dbReference>
<evidence type="ECO:0000256" key="1">
    <source>
        <dbReference type="SAM" id="MobiDB-lite"/>
    </source>
</evidence>